<dbReference type="InterPro" id="IPR020546">
    <property type="entry name" value="ATP_synth_F1_dsu/esu_N"/>
</dbReference>
<evidence type="ECO:0000256" key="8">
    <source>
        <dbReference type="HAMAP-Rule" id="MF_00530"/>
    </source>
</evidence>
<dbReference type="Proteomes" id="UP000199662">
    <property type="component" value="Unassembled WGS sequence"/>
</dbReference>
<gene>
    <name evidence="8" type="primary">atpC</name>
    <name evidence="12" type="ORF">SAMN05660742_10189</name>
</gene>
<reference evidence="12 13" key="1">
    <citation type="submission" date="2016-10" db="EMBL/GenBank/DDBJ databases">
        <authorList>
            <person name="de Groot N.N."/>
        </authorList>
    </citation>
    <scope>NUCLEOTIDE SEQUENCE [LARGE SCALE GENOMIC DNA]</scope>
    <source>
        <strain evidence="12 13">DSM 2179</strain>
    </source>
</reference>
<dbReference type="GO" id="GO:0045259">
    <property type="term" value="C:proton-transporting ATP synthase complex"/>
    <property type="evidence" value="ECO:0007669"/>
    <property type="project" value="UniProtKB-KW"/>
</dbReference>
<dbReference type="RefSeq" id="WP_091828327.1">
    <property type="nucleotide sequence ID" value="NZ_FNZK01000001.1"/>
</dbReference>
<dbReference type="InterPro" id="IPR020547">
    <property type="entry name" value="ATP_synth_F1_esu_C"/>
</dbReference>
<dbReference type="CDD" id="cd12152">
    <property type="entry name" value="F1-ATPase_delta"/>
    <property type="match status" value="1"/>
</dbReference>
<keyword evidence="6 8" id="KW-0139">CF(1)</keyword>
<dbReference type="InterPro" id="IPR036771">
    <property type="entry name" value="ATPsynth_dsu/esu_N"/>
</dbReference>
<comment type="subunit">
    <text evidence="8 9">F-type ATPases have 2 components, CF(1) - the catalytic core - and CF(0) - the membrane proton channel. CF(1) has five subunits: alpha(3), beta(3), gamma(1), delta(1), epsilon(1). CF(0) has three main subunits: a, b and c.</text>
</comment>
<evidence type="ECO:0000259" key="10">
    <source>
        <dbReference type="Pfam" id="PF00401"/>
    </source>
</evidence>
<keyword evidence="4 8" id="KW-0406">Ion transport</keyword>
<keyword evidence="7 8" id="KW-0066">ATP synthesis</keyword>
<proteinExistence type="inferred from homology"/>
<dbReference type="Gene3D" id="1.20.5.440">
    <property type="entry name" value="ATP synthase delta/epsilon subunit, C-terminal domain"/>
    <property type="match status" value="1"/>
</dbReference>
<protein>
    <recommendedName>
        <fullName evidence="8">ATP synthase epsilon chain</fullName>
    </recommendedName>
    <alternativeName>
        <fullName evidence="8">ATP synthase F1 sector epsilon subunit</fullName>
    </alternativeName>
    <alternativeName>
        <fullName evidence="8">F-ATPase epsilon subunit</fullName>
    </alternativeName>
</protein>
<dbReference type="Pfam" id="PF00401">
    <property type="entry name" value="ATP-synt_DE"/>
    <property type="match status" value="1"/>
</dbReference>
<dbReference type="NCBIfam" id="TIGR01216">
    <property type="entry name" value="ATP_synt_epsi"/>
    <property type="match status" value="1"/>
</dbReference>
<dbReference type="SUPFAM" id="SSF51344">
    <property type="entry name" value="Epsilon subunit of F1F0-ATP synthase N-terminal domain"/>
    <property type="match status" value="1"/>
</dbReference>
<dbReference type="PANTHER" id="PTHR13822:SF10">
    <property type="entry name" value="ATP SYNTHASE EPSILON CHAIN, CHLOROPLASTIC"/>
    <property type="match status" value="1"/>
</dbReference>
<name>A0A1H6TJ66_9FIRM</name>
<dbReference type="GO" id="GO:0005524">
    <property type="term" value="F:ATP binding"/>
    <property type="evidence" value="ECO:0007669"/>
    <property type="project" value="UniProtKB-UniRule"/>
</dbReference>
<feature type="domain" description="ATP synthase F1 complex delta/epsilon subunit N-terminal" evidence="11">
    <location>
        <begin position="4"/>
        <end position="82"/>
    </location>
</feature>
<evidence type="ECO:0000256" key="5">
    <source>
        <dbReference type="ARBA" id="ARBA00023136"/>
    </source>
</evidence>
<dbReference type="PANTHER" id="PTHR13822">
    <property type="entry name" value="ATP SYNTHASE DELTA/EPSILON CHAIN"/>
    <property type="match status" value="1"/>
</dbReference>
<dbReference type="Pfam" id="PF02823">
    <property type="entry name" value="ATP-synt_DE_N"/>
    <property type="match status" value="1"/>
</dbReference>
<evidence type="ECO:0000313" key="12">
    <source>
        <dbReference type="EMBL" id="SEI80099.1"/>
    </source>
</evidence>
<evidence type="ECO:0000256" key="4">
    <source>
        <dbReference type="ARBA" id="ARBA00023065"/>
    </source>
</evidence>
<organism evidence="12 13">
    <name type="scientific">Propionispira arboris</name>
    <dbReference type="NCBI Taxonomy" id="84035"/>
    <lineage>
        <taxon>Bacteria</taxon>
        <taxon>Bacillati</taxon>
        <taxon>Bacillota</taxon>
        <taxon>Negativicutes</taxon>
        <taxon>Selenomonadales</taxon>
        <taxon>Selenomonadaceae</taxon>
        <taxon>Propionispira</taxon>
    </lineage>
</organism>
<evidence type="ECO:0000313" key="13">
    <source>
        <dbReference type="Proteomes" id="UP000199662"/>
    </source>
</evidence>
<keyword evidence="8" id="KW-1003">Cell membrane</keyword>
<evidence type="ECO:0000256" key="2">
    <source>
        <dbReference type="ARBA" id="ARBA00005712"/>
    </source>
</evidence>
<keyword evidence="13" id="KW-1185">Reference proteome</keyword>
<dbReference type="AlphaFoldDB" id="A0A1H6TJ66"/>
<evidence type="ECO:0000256" key="1">
    <source>
        <dbReference type="ARBA" id="ARBA00004184"/>
    </source>
</evidence>
<dbReference type="GO" id="GO:0012505">
    <property type="term" value="C:endomembrane system"/>
    <property type="evidence" value="ECO:0007669"/>
    <property type="project" value="UniProtKB-SubCell"/>
</dbReference>
<keyword evidence="5 8" id="KW-0472">Membrane</keyword>
<sequence length="142" mass="15406">MATIKLEIVSPTKVVYTTDVNMLIVRSTGGELGILPHHAPLITGLIPHAMRAKTDAGEQLIAVSGGFMEVQPDKITILASAAELPINIDINRAQKAYARAQERLEAFKTSAEKSKDIDSIRAQAAFDRAKARLKATKADIER</sequence>
<evidence type="ECO:0000256" key="6">
    <source>
        <dbReference type="ARBA" id="ARBA00023196"/>
    </source>
</evidence>
<dbReference type="EMBL" id="FNZK01000001">
    <property type="protein sequence ID" value="SEI80099.1"/>
    <property type="molecule type" value="Genomic_DNA"/>
</dbReference>
<accession>A0A1H6TJ66</accession>
<evidence type="ECO:0000259" key="11">
    <source>
        <dbReference type="Pfam" id="PF02823"/>
    </source>
</evidence>
<feature type="domain" description="ATP synthase epsilon subunit C-terminal" evidence="10">
    <location>
        <begin position="87"/>
        <end position="136"/>
    </location>
</feature>
<dbReference type="InterPro" id="IPR001469">
    <property type="entry name" value="ATP_synth_F1_dsu/esu"/>
</dbReference>
<comment type="function">
    <text evidence="8">Produces ATP from ADP in the presence of a proton gradient across the membrane.</text>
</comment>
<dbReference type="STRING" id="84035.SAMN05660742_10189"/>
<evidence type="ECO:0000256" key="3">
    <source>
        <dbReference type="ARBA" id="ARBA00022448"/>
    </source>
</evidence>
<keyword evidence="3 8" id="KW-0813">Transport</keyword>
<dbReference type="GO" id="GO:0005886">
    <property type="term" value="C:plasma membrane"/>
    <property type="evidence" value="ECO:0007669"/>
    <property type="project" value="UniProtKB-SubCell"/>
</dbReference>
<evidence type="ECO:0000256" key="7">
    <source>
        <dbReference type="ARBA" id="ARBA00023310"/>
    </source>
</evidence>
<dbReference type="GO" id="GO:0046933">
    <property type="term" value="F:proton-transporting ATP synthase activity, rotational mechanism"/>
    <property type="evidence" value="ECO:0007669"/>
    <property type="project" value="UniProtKB-UniRule"/>
</dbReference>
<comment type="subcellular location">
    <subcellularLocation>
        <location evidence="8">Cell membrane</location>
        <topology evidence="8">Peripheral membrane protein</topology>
    </subcellularLocation>
    <subcellularLocation>
        <location evidence="1">Endomembrane system</location>
        <topology evidence="1">Peripheral membrane protein</topology>
    </subcellularLocation>
</comment>
<evidence type="ECO:0000256" key="9">
    <source>
        <dbReference type="RuleBase" id="RU003656"/>
    </source>
</evidence>
<comment type="similarity">
    <text evidence="2 8 9">Belongs to the ATPase epsilon chain family.</text>
</comment>
<keyword evidence="8" id="KW-0375">Hydrogen ion transport</keyword>
<dbReference type="HAMAP" id="MF_00530">
    <property type="entry name" value="ATP_synth_epsil_bac"/>
    <property type="match status" value="1"/>
</dbReference>
<dbReference type="Gene3D" id="2.60.15.10">
    <property type="entry name" value="F0F1 ATP synthase delta/epsilon subunit, N-terminal"/>
    <property type="match status" value="1"/>
</dbReference>